<organism evidence="3 4">
    <name type="scientific">Symbiodinium natans</name>
    <dbReference type="NCBI Taxonomy" id="878477"/>
    <lineage>
        <taxon>Eukaryota</taxon>
        <taxon>Sar</taxon>
        <taxon>Alveolata</taxon>
        <taxon>Dinophyceae</taxon>
        <taxon>Suessiales</taxon>
        <taxon>Symbiodiniaceae</taxon>
        <taxon>Symbiodinium</taxon>
    </lineage>
</organism>
<sequence length="346" mass="39403">MIPARSSLRHGDGHDFKNGLRRSAVGLDLGRRLLVVLKHSSKPSEKPQAIRVVDHGEQQKEALRRLYDAQVLLQSYEEQLSAKDEQLYKIQVCVKKAIRESSADYLREPHLIESLGLSEEELQAEGIATTDKPTGKTARFEAMLDQSFETQKWEEKQDRERKAKDLQASGSSLPVPEHNQSDLQWFKVPYWLKADEETREMVHNIKQHFLDEMNAKGHFDHNTFLDHLWQCGFQVAQHWAGSPNEELVKQAEAAEKKARSVQRQALQETSMLRQHIKRVERKYKELQSNAAKMQKAMSTMASQLKEARDTAAMFGVELPQSSGDTNRRPSVSNPCAMALSMSGTCP</sequence>
<evidence type="ECO:0000313" key="4">
    <source>
        <dbReference type="Proteomes" id="UP000604046"/>
    </source>
</evidence>
<name>A0A812RWD1_9DINO</name>
<accession>A0A812RWD1</accession>
<feature type="region of interest" description="Disordered" evidence="2">
    <location>
        <begin position="151"/>
        <end position="178"/>
    </location>
</feature>
<dbReference type="AlphaFoldDB" id="A0A812RWD1"/>
<evidence type="ECO:0000313" key="3">
    <source>
        <dbReference type="EMBL" id="CAE7453946.1"/>
    </source>
</evidence>
<keyword evidence="4" id="KW-1185">Reference proteome</keyword>
<dbReference type="OrthoDB" id="447671at2759"/>
<protein>
    <submittedName>
        <fullName evidence="3">EryA protein</fullName>
    </submittedName>
</protein>
<proteinExistence type="predicted"/>
<dbReference type="Proteomes" id="UP000604046">
    <property type="component" value="Unassembled WGS sequence"/>
</dbReference>
<reference evidence="3" key="1">
    <citation type="submission" date="2021-02" db="EMBL/GenBank/DDBJ databases">
        <authorList>
            <person name="Dougan E. K."/>
            <person name="Rhodes N."/>
            <person name="Thang M."/>
            <person name="Chan C."/>
        </authorList>
    </citation>
    <scope>NUCLEOTIDE SEQUENCE</scope>
</reference>
<gene>
    <name evidence="3" type="primary">eryA</name>
    <name evidence="3" type="ORF">SNAT2548_LOCUS24926</name>
</gene>
<evidence type="ECO:0000256" key="2">
    <source>
        <dbReference type="SAM" id="MobiDB-lite"/>
    </source>
</evidence>
<comment type="caution">
    <text evidence="3">The sequence shown here is derived from an EMBL/GenBank/DDBJ whole genome shotgun (WGS) entry which is preliminary data.</text>
</comment>
<evidence type="ECO:0000256" key="1">
    <source>
        <dbReference type="SAM" id="Coils"/>
    </source>
</evidence>
<feature type="coiled-coil region" evidence="1">
    <location>
        <begin position="244"/>
        <end position="303"/>
    </location>
</feature>
<keyword evidence="1" id="KW-0175">Coiled coil</keyword>
<dbReference type="EMBL" id="CAJNDS010002374">
    <property type="protein sequence ID" value="CAE7453946.1"/>
    <property type="molecule type" value="Genomic_DNA"/>
</dbReference>
<feature type="compositionally biased region" description="Basic and acidic residues" evidence="2">
    <location>
        <begin position="151"/>
        <end position="165"/>
    </location>
</feature>